<accession>A0A9P4HML9</accession>
<dbReference type="CDD" id="cd02440">
    <property type="entry name" value="AdoMet_MTases"/>
    <property type="match status" value="1"/>
</dbReference>
<dbReference type="PANTHER" id="PTHR43591">
    <property type="entry name" value="METHYLTRANSFERASE"/>
    <property type="match status" value="1"/>
</dbReference>
<protein>
    <submittedName>
        <fullName evidence="1">S-adenosyl-L-methionine-dependent methyltransferase</fullName>
    </submittedName>
</protein>
<dbReference type="GO" id="GO:0008168">
    <property type="term" value="F:methyltransferase activity"/>
    <property type="evidence" value="ECO:0007669"/>
    <property type="project" value="UniProtKB-KW"/>
</dbReference>
<gene>
    <name evidence="1" type="ORF">K490DRAFT_69885</name>
</gene>
<name>A0A9P4HML9_9PEZI</name>
<proteinExistence type="predicted"/>
<dbReference type="EMBL" id="ML978796">
    <property type="protein sequence ID" value="KAF2083367.1"/>
    <property type="molecule type" value="Genomic_DNA"/>
</dbReference>
<dbReference type="InterPro" id="IPR029063">
    <property type="entry name" value="SAM-dependent_MTases_sf"/>
</dbReference>
<reference evidence="1" key="1">
    <citation type="journal article" date="2020" name="Stud. Mycol.">
        <title>101 Dothideomycetes genomes: a test case for predicting lifestyles and emergence of pathogens.</title>
        <authorList>
            <person name="Haridas S."/>
            <person name="Albert R."/>
            <person name="Binder M."/>
            <person name="Bloem J."/>
            <person name="Labutti K."/>
            <person name="Salamov A."/>
            <person name="Andreopoulos B."/>
            <person name="Baker S."/>
            <person name="Barry K."/>
            <person name="Bills G."/>
            <person name="Bluhm B."/>
            <person name="Cannon C."/>
            <person name="Castanera R."/>
            <person name="Culley D."/>
            <person name="Daum C."/>
            <person name="Ezra D."/>
            <person name="Gonzalez J."/>
            <person name="Henrissat B."/>
            <person name="Kuo A."/>
            <person name="Liang C."/>
            <person name="Lipzen A."/>
            <person name="Lutzoni F."/>
            <person name="Magnuson J."/>
            <person name="Mondo S."/>
            <person name="Nolan M."/>
            <person name="Ohm R."/>
            <person name="Pangilinan J."/>
            <person name="Park H.-J."/>
            <person name="Ramirez L."/>
            <person name="Alfaro M."/>
            <person name="Sun H."/>
            <person name="Tritt A."/>
            <person name="Yoshinaga Y."/>
            <person name="Zwiers L.-H."/>
            <person name="Turgeon B."/>
            <person name="Goodwin S."/>
            <person name="Spatafora J."/>
            <person name="Crous P."/>
            <person name="Grigoriev I."/>
        </authorList>
    </citation>
    <scope>NUCLEOTIDE SEQUENCE</scope>
    <source>
        <strain evidence="1">CBS 121410</strain>
    </source>
</reference>
<dbReference type="Proteomes" id="UP000799776">
    <property type="component" value="Unassembled WGS sequence"/>
</dbReference>
<dbReference type="Pfam" id="PF13489">
    <property type="entry name" value="Methyltransf_23"/>
    <property type="match status" value="1"/>
</dbReference>
<dbReference type="OrthoDB" id="2013972at2759"/>
<evidence type="ECO:0000313" key="1">
    <source>
        <dbReference type="EMBL" id="KAF2083367.1"/>
    </source>
</evidence>
<dbReference type="GO" id="GO:0032259">
    <property type="term" value="P:methylation"/>
    <property type="evidence" value="ECO:0007669"/>
    <property type="project" value="UniProtKB-KW"/>
</dbReference>
<evidence type="ECO:0000313" key="2">
    <source>
        <dbReference type="Proteomes" id="UP000799776"/>
    </source>
</evidence>
<keyword evidence="1" id="KW-0489">Methyltransferase</keyword>
<organism evidence="1 2">
    <name type="scientific">Saccharata proteae CBS 121410</name>
    <dbReference type="NCBI Taxonomy" id="1314787"/>
    <lineage>
        <taxon>Eukaryota</taxon>
        <taxon>Fungi</taxon>
        <taxon>Dikarya</taxon>
        <taxon>Ascomycota</taxon>
        <taxon>Pezizomycotina</taxon>
        <taxon>Dothideomycetes</taxon>
        <taxon>Dothideomycetes incertae sedis</taxon>
        <taxon>Botryosphaeriales</taxon>
        <taxon>Saccharataceae</taxon>
        <taxon>Saccharata</taxon>
    </lineage>
</organism>
<dbReference type="SUPFAM" id="SSF53335">
    <property type="entry name" value="S-adenosyl-L-methionine-dependent methyltransferases"/>
    <property type="match status" value="1"/>
</dbReference>
<dbReference type="PANTHER" id="PTHR43591:SF24">
    <property type="entry name" value="2-METHOXY-6-POLYPRENYL-1,4-BENZOQUINOL METHYLASE, MITOCHONDRIAL"/>
    <property type="match status" value="1"/>
</dbReference>
<sequence>MPSLTGDGATAAQACSDPAIIGENLEVDSSWNEADSTFGDCPDSATTSLASDVVNYRYEHGRRYHAIEDGRYTLPNDEEEADRLNLQHRVWDIALNKRLFLAPLDLSSVHEVLDIGCGTGAWCIDFADAHPSISVLGTDLSPIQPTNVPPNCEFIVENAESEWTYGPRFDLIHSRAITIGIRDWNALVRQCFDSLKPGGWVEFQEFHLPVGCDDETAGPDAPVTKWSAHFCEAVKTFGIDVRASLGHAERLRQAGFEQVEEAHIKMPLGSWAKGKKEKRMGALFQRDIADNVYGVSVKAFTQGLGWSVEAFEEFIPKVRKDLLDPQIHCYFPTDIFWARKPL</sequence>
<dbReference type="Gene3D" id="3.40.50.150">
    <property type="entry name" value="Vaccinia Virus protein VP39"/>
    <property type="match status" value="1"/>
</dbReference>
<keyword evidence="1" id="KW-0808">Transferase</keyword>
<comment type="caution">
    <text evidence="1">The sequence shown here is derived from an EMBL/GenBank/DDBJ whole genome shotgun (WGS) entry which is preliminary data.</text>
</comment>
<keyword evidence="2" id="KW-1185">Reference proteome</keyword>
<dbReference type="AlphaFoldDB" id="A0A9P4HML9"/>